<dbReference type="Pfam" id="PF24626">
    <property type="entry name" value="SH3_Tf2-1"/>
    <property type="match status" value="1"/>
</dbReference>
<accession>A0AAW2KL25</accession>
<protein>
    <recommendedName>
        <fullName evidence="1">Tf2-1-like SH3-like domain-containing protein</fullName>
    </recommendedName>
</protein>
<dbReference type="AlphaFoldDB" id="A0AAW2KL25"/>
<proteinExistence type="predicted"/>
<dbReference type="EMBL" id="JACGWM010000350">
    <property type="protein sequence ID" value="KAL0307531.1"/>
    <property type="molecule type" value="Genomic_DNA"/>
</dbReference>
<sequence length="318" mass="36768">MEYEVGEKVFLKVSSWKGILRFGKQEKLSTRCIGPYEILERVGLLAYRLVLSAELSQIHDVFHVSMLRRYRSDASHILREPKIEVSEGLTYVEELIEILDRSIKKLRNKEISMVTVRWSHHSPREATWEVEEKMREKYSYLFPELIMSKNPLTVILDNNKINGTNYSDWLHNLRIILDYKNQRYIMDKPLPQTLPAGSSSEERETFERWLDDVASILQRMKEVYAIPERHTSGNGQGKEKDGYSAAVEGKRYAPIIVRKGIGRGIVRVYLPIKVLQRSKKLSKNDVVLRLGDGKAVAVEDEGIINLVISDPIKLELKD</sequence>
<dbReference type="PANTHER" id="PTHR46148">
    <property type="entry name" value="CHROMO DOMAIN-CONTAINING PROTEIN"/>
    <property type="match status" value="1"/>
</dbReference>
<reference evidence="2" key="2">
    <citation type="journal article" date="2024" name="Plant">
        <title>Genomic evolution and insights into agronomic trait innovations of Sesamum species.</title>
        <authorList>
            <person name="Miao H."/>
            <person name="Wang L."/>
            <person name="Qu L."/>
            <person name="Liu H."/>
            <person name="Sun Y."/>
            <person name="Le M."/>
            <person name="Wang Q."/>
            <person name="Wei S."/>
            <person name="Zheng Y."/>
            <person name="Lin W."/>
            <person name="Duan Y."/>
            <person name="Cao H."/>
            <person name="Xiong S."/>
            <person name="Wang X."/>
            <person name="Wei L."/>
            <person name="Li C."/>
            <person name="Ma Q."/>
            <person name="Ju M."/>
            <person name="Zhao R."/>
            <person name="Li G."/>
            <person name="Mu C."/>
            <person name="Tian Q."/>
            <person name="Mei H."/>
            <person name="Zhang T."/>
            <person name="Gao T."/>
            <person name="Zhang H."/>
        </authorList>
    </citation>
    <scope>NUCLEOTIDE SEQUENCE</scope>
    <source>
        <strain evidence="2">KEN8</strain>
    </source>
</reference>
<comment type="caution">
    <text evidence="2">The sequence shown here is derived from an EMBL/GenBank/DDBJ whole genome shotgun (WGS) entry which is preliminary data.</text>
</comment>
<evidence type="ECO:0000259" key="1">
    <source>
        <dbReference type="Pfam" id="PF24626"/>
    </source>
</evidence>
<dbReference type="InterPro" id="IPR016197">
    <property type="entry name" value="Chromo-like_dom_sf"/>
</dbReference>
<evidence type="ECO:0000313" key="2">
    <source>
        <dbReference type="EMBL" id="KAL0307531.1"/>
    </source>
</evidence>
<dbReference type="SUPFAM" id="SSF54160">
    <property type="entry name" value="Chromo domain-like"/>
    <property type="match status" value="1"/>
</dbReference>
<dbReference type="PANTHER" id="PTHR46148:SF44">
    <property type="entry name" value="GAG-POL POLYPROTEIN"/>
    <property type="match status" value="1"/>
</dbReference>
<gene>
    <name evidence="2" type="ORF">Scaly_2980600</name>
</gene>
<feature type="domain" description="Tf2-1-like SH3-like" evidence="1">
    <location>
        <begin position="6"/>
        <end position="71"/>
    </location>
</feature>
<name>A0AAW2KL25_9LAMI</name>
<reference evidence="2" key="1">
    <citation type="submission" date="2020-06" db="EMBL/GenBank/DDBJ databases">
        <authorList>
            <person name="Li T."/>
            <person name="Hu X."/>
            <person name="Zhang T."/>
            <person name="Song X."/>
            <person name="Zhang H."/>
            <person name="Dai N."/>
            <person name="Sheng W."/>
            <person name="Hou X."/>
            <person name="Wei L."/>
        </authorList>
    </citation>
    <scope>NUCLEOTIDE SEQUENCE</scope>
    <source>
        <strain evidence="2">KEN8</strain>
        <tissue evidence="2">Leaf</tissue>
    </source>
</reference>
<organism evidence="2">
    <name type="scientific">Sesamum calycinum</name>
    <dbReference type="NCBI Taxonomy" id="2727403"/>
    <lineage>
        <taxon>Eukaryota</taxon>
        <taxon>Viridiplantae</taxon>
        <taxon>Streptophyta</taxon>
        <taxon>Embryophyta</taxon>
        <taxon>Tracheophyta</taxon>
        <taxon>Spermatophyta</taxon>
        <taxon>Magnoliopsida</taxon>
        <taxon>eudicotyledons</taxon>
        <taxon>Gunneridae</taxon>
        <taxon>Pentapetalae</taxon>
        <taxon>asterids</taxon>
        <taxon>lamiids</taxon>
        <taxon>Lamiales</taxon>
        <taxon>Pedaliaceae</taxon>
        <taxon>Sesamum</taxon>
    </lineage>
</organism>
<dbReference type="InterPro" id="IPR056924">
    <property type="entry name" value="SH3_Tf2-1"/>
</dbReference>